<keyword evidence="3" id="KW-1185">Reference proteome</keyword>
<accession>A0ABX3U3W2</accession>
<dbReference type="PANTHER" id="PTHR43233:SF1">
    <property type="entry name" value="FAMILY N-ACETYLTRANSFERASE, PUTATIVE (AFU_ORTHOLOGUE AFUA_6G03350)-RELATED"/>
    <property type="match status" value="1"/>
</dbReference>
<evidence type="ECO:0000259" key="1">
    <source>
        <dbReference type="Pfam" id="PF00583"/>
    </source>
</evidence>
<dbReference type="CDD" id="cd04301">
    <property type="entry name" value="NAT_SF"/>
    <property type="match status" value="1"/>
</dbReference>
<dbReference type="PANTHER" id="PTHR43233">
    <property type="entry name" value="FAMILY N-ACETYLTRANSFERASE, PUTATIVE (AFU_ORTHOLOGUE AFUA_6G03350)-RELATED"/>
    <property type="match status" value="1"/>
</dbReference>
<dbReference type="SUPFAM" id="SSF55729">
    <property type="entry name" value="Acyl-CoA N-acyltransferases (Nat)"/>
    <property type="match status" value="1"/>
</dbReference>
<feature type="domain" description="N-acetyltransferase" evidence="1">
    <location>
        <begin position="48"/>
        <end position="117"/>
    </location>
</feature>
<dbReference type="InterPro" id="IPR000182">
    <property type="entry name" value="GNAT_dom"/>
</dbReference>
<gene>
    <name evidence="2" type="ORF">BS639_06060</name>
</gene>
<dbReference type="EMBL" id="MRWD01000010">
    <property type="protein sequence ID" value="ORJ22231.1"/>
    <property type="molecule type" value="Genomic_DNA"/>
</dbReference>
<evidence type="ECO:0000313" key="2">
    <source>
        <dbReference type="EMBL" id="ORJ22231.1"/>
    </source>
</evidence>
<reference evidence="2 3" key="1">
    <citation type="journal article" date="2017" name="Int. J. Syst. Evol. Microbiol.">
        <title>Rouxiella badensis sp. nov. and Rouxiella silvae sp. nov. isolated from peat bog soil in Germany and emendation of the genus description.</title>
        <authorList>
            <person name="Le Fleche-Mateos A."/>
            <person name="Kugler J.H."/>
            <person name="Hansen S.H."/>
            <person name="Syldatk C."/>
            <person name="Hausmann R."/>
            <person name="Lomprez F."/>
            <person name="Vandenbogaert M."/>
            <person name="Manuguerra J.C."/>
            <person name="Grimont P.A."/>
        </authorList>
    </citation>
    <scope>NUCLEOTIDE SEQUENCE [LARGE SCALE GENOMIC DNA]</scope>
    <source>
        <strain evidence="2 3">213</strain>
    </source>
</reference>
<protein>
    <recommendedName>
        <fullName evidence="1">N-acetyltransferase domain-containing protein</fullName>
    </recommendedName>
</protein>
<comment type="caution">
    <text evidence="2">The sequence shown here is derived from an EMBL/GenBank/DDBJ whole genome shotgun (WGS) entry which is preliminary data.</text>
</comment>
<evidence type="ECO:0000313" key="3">
    <source>
        <dbReference type="Proteomes" id="UP000192722"/>
    </source>
</evidence>
<proteinExistence type="predicted"/>
<dbReference type="InterPro" id="IPR053144">
    <property type="entry name" value="Acetyltransferase_Butenolide"/>
</dbReference>
<dbReference type="InterPro" id="IPR016181">
    <property type="entry name" value="Acyl_CoA_acyltransferase"/>
</dbReference>
<dbReference type="Pfam" id="PF00583">
    <property type="entry name" value="Acetyltransf_1"/>
    <property type="match status" value="1"/>
</dbReference>
<dbReference type="Proteomes" id="UP000192722">
    <property type="component" value="Unassembled WGS sequence"/>
</dbReference>
<dbReference type="Gene3D" id="3.40.630.30">
    <property type="match status" value="1"/>
</dbReference>
<name>A0ABX3U3W2_9GAMM</name>
<organism evidence="2 3">
    <name type="scientific">Rouxiella silvae</name>
    <dbReference type="NCBI Taxonomy" id="1646373"/>
    <lineage>
        <taxon>Bacteria</taxon>
        <taxon>Pseudomonadati</taxon>
        <taxon>Pseudomonadota</taxon>
        <taxon>Gammaproteobacteria</taxon>
        <taxon>Enterobacterales</taxon>
        <taxon>Yersiniaceae</taxon>
        <taxon>Rouxiella</taxon>
    </lineage>
</organism>
<sequence length="128" mass="14421">MKMLSPRRWYRGAFCVNTDKKLLNISFIQKALPCTQGTVSSDVRNVEIRVHNSLCFGLYRNDRQIGFARIITDLADIAVISDVYVAPEYRYIGLGSWLVDCCLAHPATHECTTVLCCLQVPQANVDSH</sequence>